<evidence type="ECO:0000256" key="2">
    <source>
        <dbReference type="ARBA" id="ARBA00022197"/>
    </source>
</evidence>
<dbReference type="GO" id="GO:0097729">
    <property type="term" value="C:9+2 motile cilium"/>
    <property type="evidence" value="ECO:0007669"/>
    <property type="project" value="TreeGrafter"/>
</dbReference>
<dbReference type="InterPro" id="IPR042219">
    <property type="entry name" value="AAA_lid_11_sf"/>
</dbReference>
<evidence type="ECO:0000256" key="10">
    <source>
        <dbReference type="ARBA" id="ARBA00023212"/>
    </source>
</evidence>
<dbReference type="Gene3D" id="1.20.58.1120">
    <property type="match status" value="1"/>
</dbReference>
<dbReference type="GO" id="GO:0051959">
    <property type="term" value="F:dynein light intermediate chain binding"/>
    <property type="evidence" value="ECO:0007669"/>
    <property type="project" value="InterPro"/>
</dbReference>
<feature type="domain" description="AAA+ ATPase" evidence="12">
    <location>
        <begin position="1931"/>
        <end position="2068"/>
    </location>
</feature>
<dbReference type="InterPro" id="IPR004273">
    <property type="entry name" value="Dynein_heavy_D6_P-loop"/>
</dbReference>
<evidence type="ECO:0000256" key="9">
    <source>
        <dbReference type="ARBA" id="ARBA00023175"/>
    </source>
</evidence>
<dbReference type="InterPro" id="IPR013594">
    <property type="entry name" value="Dynein_heavy_tail"/>
</dbReference>
<keyword evidence="14" id="KW-1185">Reference proteome</keyword>
<keyword evidence="8" id="KW-0175">Coiled coil</keyword>
<keyword evidence="4" id="KW-0493">Microtubule</keyword>
<dbReference type="GO" id="GO:0008569">
    <property type="term" value="F:minus-end-directed microtubule motor activity"/>
    <property type="evidence" value="ECO:0007669"/>
    <property type="project" value="InterPro"/>
</dbReference>
<dbReference type="InterPro" id="IPR024743">
    <property type="entry name" value="Dynein_HC_stalk"/>
</dbReference>
<dbReference type="GO" id="GO:0045505">
    <property type="term" value="F:dynein intermediate chain binding"/>
    <property type="evidence" value="ECO:0007669"/>
    <property type="project" value="InterPro"/>
</dbReference>
<dbReference type="GO" id="GO:0000070">
    <property type="term" value="P:mitotic sister chromatid segregation"/>
    <property type="evidence" value="ECO:0007669"/>
    <property type="project" value="UniProtKB-ARBA"/>
</dbReference>
<protein>
    <recommendedName>
        <fullName evidence="2">Dynein heavy chain, cytoplasmic</fullName>
    </recommendedName>
</protein>
<evidence type="ECO:0000256" key="11">
    <source>
        <dbReference type="SAM" id="MobiDB-lite"/>
    </source>
</evidence>
<dbReference type="InterPro" id="IPR042228">
    <property type="entry name" value="Dynein_linker_3"/>
</dbReference>
<dbReference type="InterPro" id="IPR041658">
    <property type="entry name" value="AAA_lid_11"/>
</dbReference>
<dbReference type="SMART" id="SM00382">
    <property type="entry name" value="AAA"/>
    <property type="match status" value="2"/>
</dbReference>
<name>A0AAD9LHZ2_BABDI</name>
<dbReference type="Pfam" id="PF18198">
    <property type="entry name" value="AAA_lid_11"/>
    <property type="match status" value="1"/>
</dbReference>
<dbReference type="InterPro" id="IPR003593">
    <property type="entry name" value="AAA+_ATPase"/>
</dbReference>
<dbReference type="Pfam" id="PF03028">
    <property type="entry name" value="Dynein_heavy"/>
    <property type="match status" value="1"/>
</dbReference>
<evidence type="ECO:0000256" key="8">
    <source>
        <dbReference type="ARBA" id="ARBA00023054"/>
    </source>
</evidence>
<dbReference type="InterPro" id="IPR042222">
    <property type="entry name" value="Dynein_2_N"/>
</dbReference>
<dbReference type="InterPro" id="IPR026983">
    <property type="entry name" value="DHC"/>
</dbReference>
<dbReference type="GO" id="GO:0060294">
    <property type="term" value="P:cilium movement involved in cell motility"/>
    <property type="evidence" value="ECO:0007669"/>
    <property type="project" value="TreeGrafter"/>
</dbReference>
<feature type="domain" description="AAA+ ATPase" evidence="12">
    <location>
        <begin position="2225"/>
        <end position="2372"/>
    </location>
</feature>
<gene>
    <name evidence="13" type="ORF">X943_002169</name>
</gene>
<evidence type="ECO:0000259" key="12">
    <source>
        <dbReference type="SMART" id="SM00382"/>
    </source>
</evidence>
<evidence type="ECO:0000256" key="6">
    <source>
        <dbReference type="ARBA" id="ARBA00022741"/>
    </source>
</evidence>
<dbReference type="Pfam" id="PF12777">
    <property type="entry name" value="MT"/>
    <property type="match status" value="1"/>
</dbReference>
<reference evidence="13" key="1">
    <citation type="journal article" date="2014" name="Nucleic Acids Res.">
        <title>The evolutionary dynamics of variant antigen genes in Babesia reveal a history of genomic innovation underlying host-parasite interaction.</title>
        <authorList>
            <person name="Jackson A.P."/>
            <person name="Otto T.D."/>
            <person name="Darby A."/>
            <person name="Ramaprasad A."/>
            <person name="Xia D."/>
            <person name="Echaide I.E."/>
            <person name="Farber M."/>
            <person name="Gahlot S."/>
            <person name="Gamble J."/>
            <person name="Gupta D."/>
            <person name="Gupta Y."/>
            <person name="Jackson L."/>
            <person name="Malandrin L."/>
            <person name="Malas T.B."/>
            <person name="Moussa E."/>
            <person name="Nair M."/>
            <person name="Reid A.J."/>
            <person name="Sanders M."/>
            <person name="Sharma J."/>
            <person name="Tracey A."/>
            <person name="Quail M.A."/>
            <person name="Weir W."/>
            <person name="Wastling J.M."/>
            <person name="Hall N."/>
            <person name="Willadsen P."/>
            <person name="Lingelbach K."/>
            <person name="Shiels B."/>
            <person name="Tait A."/>
            <person name="Berriman M."/>
            <person name="Allred D.R."/>
            <person name="Pain A."/>
        </authorList>
    </citation>
    <scope>NUCLEOTIDE SEQUENCE</scope>
    <source>
        <strain evidence="13">1802A</strain>
    </source>
</reference>
<dbReference type="Pfam" id="PF08393">
    <property type="entry name" value="DHC_N2"/>
    <property type="match status" value="1"/>
</dbReference>
<evidence type="ECO:0000256" key="3">
    <source>
        <dbReference type="ARBA" id="ARBA00022490"/>
    </source>
</evidence>
<keyword evidence="5" id="KW-0677">Repeat</keyword>
<dbReference type="Pfam" id="PF12774">
    <property type="entry name" value="AAA_6"/>
    <property type="match status" value="1"/>
</dbReference>
<evidence type="ECO:0000256" key="7">
    <source>
        <dbReference type="ARBA" id="ARBA00022840"/>
    </source>
</evidence>
<dbReference type="GO" id="GO:1902850">
    <property type="term" value="P:microtubule cytoskeleton organization involved in mitosis"/>
    <property type="evidence" value="ECO:0007669"/>
    <property type="project" value="UniProtKB-ARBA"/>
</dbReference>
<evidence type="ECO:0000313" key="13">
    <source>
        <dbReference type="EMBL" id="KAK1936217.1"/>
    </source>
</evidence>
<dbReference type="FunFam" id="3.40.50.300:FF:000996">
    <property type="entry name" value="Cytoplasmic dynein heavy chain"/>
    <property type="match status" value="1"/>
</dbReference>
<dbReference type="SUPFAM" id="SSF52540">
    <property type="entry name" value="P-loop containing nucleoside triphosphate hydrolases"/>
    <property type="match status" value="2"/>
</dbReference>
<reference evidence="13" key="2">
    <citation type="submission" date="2021-05" db="EMBL/GenBank/DDBJ databases">
        <authorList>
            <person name="Pain A."/>
        </authorList>
    </citation>
    <scope>NUCLEOTIDE SEQUENCE</scope>
    <source>
        <strain evidence="13">1802A</strain>
    </source>
</reference>
<dbReference type="InterPro" id="IPR027417">
    <property type="entry name" value="P-loop_NTPase"/>
</dbReference>
<keyword evidence="3" id="KW-0963">Cytoplasm</keyword>
<dbReference type="Gene3D" id="3.40.50.300">
    <property type="entry name" value="P-loop containing nucleotide triphosphate hydrolases"/>
    <property type="match status" value="3"/>
</dbReference>
<dbReference type="Gene3D" id="1.20.140.100">
    <property type="entry name" value="Dynein heavy chain, N-terminal domain 2"/>
    <property type="match status" value="1"/>
</dbReference>
<evidence type="ECO:0000256" key="4">
    <source>
        <dbReference type="ARBA" id="ARBA00022701"/>
    </source>
</evidence>
<dbReference type="Proteomes" id="UP001195914">
    <property type="component" value="Unassembled WGS sequence"/>
</dbReference>
<dbReference type="GO" id="GO:0005524">
    <property type="term" value="F:ATP binding"/>
    <property type="evidence" value="ECO:0007669"/>
    <property type="project" value="UniProtKB-KW"/>
</dbReference>
<keyword evidence="7" id="KW-0067">ATP-binding</keyword>
<dbReference type="EMBL" id="JAHBMH010000044">
    <property type="protein sequence ID" value="KAK1936217.1"/>
    <property type="molecule type" value="Genomic_DNA"/>
</dbReference>
<evidence type="ECO:0000313" key="14">
    <source>
        <dbReference type="Proteomes" id="UP001195914"/>
    </source>
</evidence>
<keyword evidence="9" id="KW-0505">Motor protein</keyword>
<organism evidence="13 14">
    <name type="scientific">Babesia divergens</name>
    <dbReference type="NCBI Taxonomy" id="32595"/>
    <lineage>
        <taxon>Eukaryota</taxon>
        <taxon>Sar</taxon>
        <taxon>Alveolata</taxon>
        <taxon>Apicomplexa</taxon>
        <taxon>Aconoidasida</taxon>
        <taxon>Piroplasmida</taxon>
        <taxon>Babesiidae</taxon>
        <taxon>Babesia</taxon>
    </lineage>
</organism>
<dbReference type="Pfam" id="PF08385">
    <property type="entry name" value="DHC_N1"/>
    <property type="match status" value="1"/>
</dbReference>
<dbReference type="Gene3D" id="1.10.8.720">
    <property type="entry name" value="Region D6 of dynein motor"/>
    <property type="match status" value="1"/>
</dbReference>
<dbReference type="GO" id="GO:0005938">
    <property type="term" value="C:cell cortex"/>
    <property type="evidence" value="ECO:0007669"/>
    <property type="project" value="UniProtKB-ARBA"/>
</dbReference>
<comment type="caution">
    <text evidence="13">The sequence shown here is derived from an EMBL/GenBank/DDBJ whole genome shotgun (WGS) entry which is preliminary data.</text>
</comment>
<sequence length="4170" mass="473577">MNADISIGEAAENANTNHSAFNKTVNRIVAVCSIYFDIDERTLLTALKTKEKLIWDAFIKDDNPGGTLVVATKSMDGEPHEKSITVHTGLDNVLIDVDCAISFIAVQESEGTETNASSRFVILPFVWNNGVSSSNLSRKFLTKAIQPLLAHQLYVHRNDEKLQYNLNEAMNGINSVCNILKQVESKSAVRHAHFSVGASLSKVNRYMGDEAKNWNIHIPSDEMLEDIKNNVTEWSVEIARILGIYSSTLGYDYESESSDSSYCIEDQNSASSSETESQSALGYSSSAGSSLEVPTGYGVGDSEMRDNISIRSSSNSRACDQVMNIRDEVNFWANYEAAIVDMLTQVESPTVEYTLGLLEFNMVKVNYIYCFDDAIDTAGQVLEYVENINMFMREYPVDAFRNAHTTDVLGEAISSVLKYLGKMKYLKYYTNKRLTDVVLGITVDLLHGCYNIIHKYVASSLVNDAVCDPFKSLGELLNTWNNGLSHLKRQLEVDPDATLTFSTKQAVSRIAELKDLLDQLHQCKRKHKTISNDVELLMEMKRSFGNIDCNRHCLQKSTSAEDKQESAFLVNELYRCFLLNMFEALPEEQSYIDDVKDLAPHINSFLYALNDLESLIRDELHFFAGAVDVIDGVPQLLRYLKKVAAFSRSEMLQPDAFESVIHVLSSELGMFKYEKDGTILYSGASVDYLPVHEIPKKTLQIAHARGMAQSIRKVLGQLSQFTSNGSLEELQGSLGALWKDIFHSKAEVLTEYNMNMDKEILEPVDGHDPNPCLYVALPFDCSLDTATQSVYEEYLGKCEGVLSPNSIASRLHIVLMIKSLCETADVILGIEPNQSDDIKPFPTLTLPEGMLRTLRNTKWNALIDSNSIADVFTTCNRLFLTGSQRVAALSIADVICGYMVSMTASEVFRTLEMHLRRLAAHKNANETDFGPSNTKWLQTQVTQIIQRKEVSIQRWCSTYSDRASCVDDYTVLLLEENDVIYLDPPLEEVRRYLYNKLDECVSVPKDVTDKICTVCNFEDSDILVDSRAHLEPAYRTIEAALTNLEDHAERWRHFQVTWETHFEEKLNLHIETSVILNELDGVLANNLMIAPQQIPPLKLIISEDLQKHKLGLLERSTLSKMCEAALKPSIDLFNMVTRLGKSMGIDHCDTDSVIPRPSELPSLTNDELQNTPFPSKPLWIDFDCETFKGLIDNLQDQISTTGRLEITDNCIDTVVSLDVLLKPLSEVCIAKDEISKYHNEWLKSVSGFRLIEDVCADRKCCMPTSWISPKKLESHIIQLAAASNTISEEFMLWARNSISDLSSVYAQLHKVVKLDWDKLKDKIDTNHIDYVYICGLLMDVKSRATVIHDGLTAIAAILKITSDENEVICADTCMMEIVEYSQQWSGVQGNISQYYNILDSEVTKQTFTHLKHELKRTQAVIEGHHLVWKVMAKDFVNLEQLMNGSIGQLLYERNFIVRVLSIANELHPSIITMGKSFLAVKDWLLLNSVMRQEIKGVVDFMEFQKSVKEYLDVVRSKWVNTSVVWKSELTGLKILSGDGSRELTLWEMTNSQSIVYNVDDWTAFLQTYTSSKYADELKEDLDYWNHKLSVTRTCIEHWTDVESRLSYICKIFLSLSVQKHLKEQYEALLGLLLQQESIAHSMECLKDVHKWATSLAAMVEGINTLEGRLRDYLDDQRFVCPRFFFLRNYDLFRIVGYVDIAELQLHISKMFPGIYQLQVDGGLIHGMISKESEVVPFASGLTYANVDSKDLLICIEREMKRALKDQIVSSVNELKNIYSVTNFDSDSYCVWIRNYTSQVLILSLSVLWTRSMEEMKEKNDLETLCSLLTLLIETTICISSDGALMSMKVEQISIFLIYQINKSKHIDLSNRCGFDWERCIRYYLKDNGLVELRIGSMVYQYGYEYMGLGQELILTSLTEKCFVSISQGMQSHLIGNPQGPAGTGKTESIKALANLCGYPFLVFNCNESFDSCTMERTFAGLCQLGAWGIFDEFNRLTEGVLSAIAERIEEINLCQKNGSKGIKLLGREIHFNSNVSVFVTTNPGYLSRSTFPMNMRMLCRPIVMEQMNLKEVISVLLDVSGVIKAHTIANLIWNTLNCCRLCFSEDIYDFGLRCAKLILYFIRRFVRSIDKSAAVEYPHYPYCLLEKALLSVLAPRLPLSKLPSLDLIIRSCLGNSPRAAFDTVCPSLVSREENFTTQLNFKLRDDLDTGYMKTKAVELLHLLEASKGVIVYGPTGSGKTICLNTVIDASKGGDQPTYDIVRFDPNALEYDELFGHVNQGEWEDGLFTSIVRKFANTEEKVLIVFDGDVDSSWIENMNSVLDDNMVLTLSNGNRMHLTNNITIVFETDCLKRLTLATISRCALVRFETIQSSSLFGSYAKYFSILEPEDILTRYNLFQSFYNKSKSGISNFIFAFVNAYGSQLNSIGYVDFIQRVDAISKKCDDSFVPYEEAEISVLASNHMAKVDYMVSTLVSNSIPFVLRCYSDSCETNIINESITSLGGWFVAVLYLCKGCDGGTLLDVLYRHCRLTSINSKYVMSPVGRNGASAKMLLIIKDVEVALSYKGRYGSFWPVLRQIIEFGLFYTRGGADNQWIAVHVRNVSIILTTSSLNYKIVPQRLRRLLPIINGSNYITVSETLDSFQPGVFTKDAEADFNMDVPHQQYISKCIRMLIADAFPFSLHDFLLFQSFTTDSTIGQDAAWLCQTMMKYKYGHSIEMYTQPSLNPDEKAPNIDIPWLFESNLPMIGAIKERIRFMRYFYQVKCNLLTITGGDKSLRELLSQGVTKESGYRLISFERGLWPLRILEILEDIYIHSEKVCIFIDWDILSLQSPEILCHLKTMILQRDYTAIATSTFLKELHHRHNEPEDAGSEHYSYKFASTIGYNLKFIVSSRERNFDVSMITMGLYLPLPELSSPFMGDICHSLLRDEVPCDIRCVYYIYLCFCGGYPRFCDYALFVRAVKDIMTNQMQKHHSDHAYLLSGIEKIERAKDEVYSMRQVLDSRRKFLVSKNEEAGDKLAQIKALQEEADAKAKVAQSLTVNLEEERLILQARRDEISRQLEQVSPLLEQSKQEVGSINRKSLDELRSMGNPPSIIKHTVETVVILLTNSKLPGLSWDHCRKVLKGADFIAKILGFDPKHADSTTFAIVKNRLSEQDWDIGRISKASKAAGPLAKWVASIVTYTEIAIKVRPLLDEVERLKSSNEENESLLSTQSVILEGLENDVLRYKDDYSSLMASISSVQSEIEATSARISKSEYLVLNLSSEVDRWKNSVTLLERNVTCILGDSILEAAMISLTGSIKAKQREEFYRLTTGFLSDNGICYSYNYATELNFDRYILQSNLKYRHCILVDAPDMLYSSLIDGPYKVVSACDDHFLAILSSGKECELTLLVTDLVHSTSQIKCAVFNEIRTKDPNRGFNILLQLSSDDLRRCRRLETEDDYHLLDISDLCLVLLLTMSPRSFETYCVDILIKDSDPSLHAANEEVRLTVVRLENEIRKNEQTLLAFLLETKDILNETSTTYLEEYKRNCEVLHASLSECSTIQDRFQALVSDYCEYTDLISAIYRLLLRLEALNTFYLFDTSILVYAMKTSRNAEWKSSLLRRAFRWVNQTMFAEDSIYLTFEFLSIYCKHINNDATLLALLPEISSPKLDHITFLNNIEDFKSKHLVSSEEYDLRLDTAIFDNYNMIILVTKGLDDPTAFVESYTTSQGQKIKTLAMCAPSEISTLESIIHRFISEGFWILLKNVHLAPLWFKKFESQFPCSDKGPKVFVTWDSSMALDRRVLMRRYRLVYQSADTFQATLLQLYHFFGHLFENAGNIATHLMLKSLLVHAITVCRQRYIPFGWTKLHMFDNNDLLLSLTSTRNFIQACLPFRDTSYHNYQEFNSNSTLIGEWRKRVHNIYASKISSVIDNLIMKDILAFIDSEAFPLDRPCEKVLQWIHEIPRDAHTSIIGLPDSIEQLVLQTRVSNLREFTQYAAVDDSNTKHASVWVADIDMSLFDDVEPLLATALTTQLVDSCRENDPKLVQAECRKVAQFTTNPVPVNLSVFSDPHKLLDMIRSFVACSTGMKADELELVATPIPETAALSHESCKIPVTCTCYISDAYLNVNCLELVGACYDFENCCLTLPKDSSVEAREPLSIHLQWVRHTCKTVRKTTILPIYNAKRYVDSV</sequence>
<dbReference type="GO" id="GO:0030473">
    <property type="term" value="P:nuclear migration along microtubule"/>
    <property type="evidence" value="ECO:0007669"/>
    <property type="project" value="UniProtKB-ARBA"/>
</dbReference>
<dbReference type="PANTHER" id="PTHR10676">
    <property type="entry name" value="DYNEIN HEAVY CHAIN FAMILY PROTEIN"/>
    <property type="match status" value="1"/>
</dbReference>
<feature type="region of interest" description="Disordered" evidence="11">
    <location>
        <begin position="262"/>
        <end position="304"/>
    </location>
</feature>
<proteinExistence type="predicted"/>
<keyword evidence="6" id="KW-0547">Nucleotide-binding</keyword>
<dbReference type="InterPro" id="IPR035699">
    <property type="entry name" value="AAA_6"/>
</dbReference>
<dbReference type="Gene3D" id="3.20.180.20">
    <property type="entry name" value="Dynein heavy chain, N-terminal domain 2"/>
    <property type="match status" value="1"/>
</dbReference>
<dbReference type="Gene3D" id="1.20.920.20">
    <property type="match status" value="1"/>
</dbReference>
<accession>A0AAD9LHZ2</accession>
<comment type="subcellular location">
    <subcellularLocation>
        <location evidence="1">Cytoplasm</location>
        <location evidence="1">Cytoskeleton</location>
    </subcellularLocation>
</comment>
<evidence type="ECO:0000256" key="5">
    <source>
        <dbReference type="ARBA" id="ARBA00022737"/>
    </source>
</evidence>
<evidence type="ECO:0000256" key="1">
    <source>
        <dbReference type="ARBA" id="ARBA00004245"/>
    </source>
</evidence>
<dbReference type="GO" id="GO:0000235">
    <property type="term" value="C:astral microtubule"/>
    <property type="evidence" value="ECO:0007669"/>
    <property type="project" value="UniProtKB-ARBA"/>
</dbReference>
<feature type="compositionally biased region" description="Low complexity" evidence="11">
    <location>
        <begin position="269"/>
        <end position="291"/>
    </location>
</feature>
<dbReference type="GO" id="GO:0030286">
    <property type="term" value="C:dynein complex"/>
    <property type="evidence" value="ECO:0007669"/>
    <property type="project" value="InterPro"/>
</dbReference>
<dbReference type="InterPro" id="IPR013602">
    <property type="entry name" value="Dynein_heavy_linker"/>
</dbReference>
<keyword evidence="10" id="KW-0206">Cytoskeleton</keyword>
<dbReference type="PANTHER" id="PTHR10676:SF339">
    <property type="entry name" value="DYNEIN AXONEMAL HEAVY CHAIN 6"/>
    <property type="match status" value="1"/>
</dbReference>